<dbReference type="GO" id="GO:0005524">
    <property type="term" value="F:ATP binding"/>
    <property type="evidence" value="ECO:0007669"/>
    <property type="project" value="InterPro"/>
</dbReference>
<dbReference type="EMBL" id="MHMQ01000031">
    <property type="protein sequence ID" value="OGZ29930.1"/>
    <property type="molecule type" value="Genomic_DNA"/>
</dbReference>
<dbReference type="GO" id="GO:0016020">
    <property type="term" value="C:membrane"/>
    <property type="evidence" value="ECO:0007669"/>
    <property type="project" value="InterPro"/>
</dbReference>
<reference evidence="2 3" key="1">
    <citation type="journal article" date="2016" name="Nat. Commun.">
        <title>Thousands of microbial genomes shed light on interconnected biogeochemical processes in an aquifer system.</title>
        <authorList>
            <person name="Anantharaman K."/>
            <person name="Brown C.T."/>
            <person name="Hug L.A."/>
            <person name="Sharon I."/>
            <person name="Castelle C.J."/>
            <person name="Probst A.J."/>
            <person name="Thomas B.C."/>
            <person name="Singh A."/>
            <person name="Wilkins M.J."/>
            <person name="Karaoz U."/>
            <person name="Brodie E.L."/>
            <person name="Williams K.H."/>
            <person name="Hubbard S.S."/>
            <person name="Banfield J.F."/>
        </authorList>
    </citation>
    <scope>NUCLEOTIDE SEQUENCE [LARGE SCALE GENOMIC DNA]</scope>
</reference>
<proteinExistence type="predicted"/>
<feature type="domain" description="Peptidase C39" evidence="1">
    <location>
        <begin position="10"/>
        <end position="150"/>
    </location>
</feature>
<evidence type="ECO:0000259" key="1">
    <source>
        <dbReference type="PROSITE" id="PS50990"/>
    </source>
</evidence>
<dbReference type="AlphaFoldDB" id="A0A1G2EX18"/>
<dbReference type="PROSITE" id="PS50990">
    <property type="entry name" value="PEPTIDASE_C39"/>
    <property type="match status" value="1"/>
</dbReference>
<dbReference type="Proteomes" id="UP000177486">
    <property type="component" value="Unassembled WGS sequence"/>
</dbReference>
<name>A0A1G2EX18_9BACT</name>
<sequence>MELLPVKSFQETLHGGYCGPASLKMVFEYYGLEKGEGELAEACNHNTELGVSAEIMAETARKYGFDAEVKNESDFSEIESWLKNKVPVIVNWFTPGRRDYMDSEMPDGHSSVVAGIDDEKIYLQDPEIGGIREIPRKEFLRVWFDFPGAAITKPEDIILRQIIIIRPKE</sequence>
<evidence type="ECO:0000313" key="3">
    <source>
        <dbReference type="Proteomes" id="UP000177486"/>
    </source>
</evidence>
<organism evidence="2 3">
    <name type="scientific">Candidatus Niyogibacteria bacterium RIFCSPLOWO2_01_FULL_45_48</name>
    <dbReference type="NCBI Taxonomy" id="1801724"/>
    <lineage>
        <taxon>Bacteria</taxon>
        <taxon>Candidatus Niyogiibacteriota</taxon>
    </lineage>
</organism>
<dbReference type="InterPro" id="IPR039564">
    <property type="entry name" value="Peptidase_C39-like"/>
</dbReference>
<protein>
    <recommendedName>
        <fullName evidence="1">Peptidase C39 domain-containing protein</fullName>
    </recommendedName>
</protein>
<accession>A0A1G2EX18</accession>
<dbReference type="InterPro" id="IPR005074">
    <property type="entry name" value="Peptidase_C39"/>
</dbReference>
<evidence type="ECO:0000313" key="2">
    <source>
        <dbReference type="EMBL" id="OGZ29930.1"/>
    </source>
</evidence>
<dbReference type="Gene3D" id="3.90.70.10">
    <property type="entry name" value="Cysteine proteinases"/>
    <property type="match status" value="1"/>
</dbReference>
<gene>
    <name evidence="2" type="ORF">A2931_00995</name>
</gene>
<comment type="caution">
    <text evidence="2">The sequence shown here is derived from an EMBL/GenBank/DDBJ whole genome shotgun (WGS) entry which is preliminary data.</text>
</comment>
<dbReference type="Pfam" id="PF13529">
    <property type="entry name" value="Peptidase_C39_2"/>
    <property type="match status" value="1"/>
</dbReference>
<dbReference type="GO" id="GO:0008233">
    <property type="term" value="F:peptidase activity"/>
    <property type="evidence" value="ECO:0007669"/>
    <property type="project" value="InterPro"/>
</dbReference>
<dbReference type="GO" id="GO:0006508">
    <property type="term" value="P:proteolysis"/>
    <property type="evidence" value="ECO:0007669"/>
    <property type="project" value="InterPro"/>
</dbReference>